<reference evidence="4 5" key="1">
    <citation type="submission" date="2019-02" db="EMBL/GenBank/DDBJ databases">
        <title>Deep-cultivation of Planctomycetes and their phenomic and genomic characterization uncovers novel biology.</title>
        <authorList>
            <person name="Wiegand S."/>
            <person name="Jogler M."/>
            <person name="Boedeker C."/>
            <person name="Pinto D."/>
            <person name="Vollmers J."/>
            <person name="Rivas-Marin E."/>
            <person name="Kohn T."/>
            <person name="Peeters S.H."/>
            <person name="Heuer A."/>
            <person name="Rast P."/>
            <person name="Oberbeckmann S."/>
            <person name="Bunk B."/>
            <person name="Jeske O."/>
            <person name="Meyerdierks A."/>
            <person name="Storesund J.E."/>
            <person name="Kallscheuer N."/>
            <person name="Luecker S."/>
            <person name="Lage O.M."/>
            <person name="Pohl T."/>
            <person name="Merkel B.J."/>
            <person name="Hornburger P."/>
            <person name="Mueller R.-W."/>
            <person name="Bruemmer F."/>
            <person name="Labrenz M."/>
            <person name="Spormann A.M."/>
            <person name="Op den Camp H."/>
            <person name="Overmann J."/>
            <person name="Amann R."/>
            <person name="Jetten M.S.M."/>
            <person name="Mascher T."/>
            <person name="Medema M.H."/>
            <person name="Devos D.P."/>
            <person name="Kaster A.-K."/>
            <person name="Ovreas L."/>
            <person name="Rohde M."/>
            <person name="Galperin M.Y."/>
            <person name="Jogler C."/>
        </authorList>
    </citation>
    <scope>NUCLEOTIDE SEQUENCE [LARGE SCALE GENOMIC DNA]</scope>
    <source>
        <strain evidence="4 5">Poly30</strain>
    </source>
</reference>
<keyword evidence="2 4" id="KW-0808">Transferase</keyword>
<evidence type="ECO:0000256" key="3">
    <source>
        <dbReference type="ARBA" id="ARBA00022695"/>
    </source>
</evidence>
<dbReference type="InterPro" id="IPR002618">
    <property type="entry name" value="UDPGP_fam"/>
</dbReference>
<dbReference type="OrthoDB" id="9806910at2"/>
<name>A0A518ETC4_9BACT</name>
<keyword evidence="5" id="KW-1185">Reference proteome</keyword>
<dbReference type="PANTHER" id="PTHR11952:SF2">
    <property type="entry name" value="LD24639P"/>
    <property type="match status" value="1"/>
</dbReference>
<dbReference type="SUPFAM" id="SSF53448">
    <property type="entry name" value="Nucleotide-diphospho-sugar transferases"/>
    <property type="match status" value="1"/>
</dbReference>
<proteinExistence type="inferred from homology"/>
<dbReference type="InterPro" id="IPR029044">
    <property type="entry name" value="Nucleotide-diphossugar_trans"/>
</dbReference>
<keyword evidence="3 4" id="KW-0548">Nucleotidyltransferase</keyword>
<dbReference type="Pfam" id="PF01704">
    <property type="entry name" value="UDPGP"/>
    <property type="match status" value="1"/>
</dbReference>
<dbReference type="InterPro" id="IPR039741">
    <property type="entry name" value="UDP-sugar_pyrophosphorylase"/>
</dbReference>
<dbReference type="EMBL" id="CP036434">
    <property type="protein sequence ID" value="QDV07322.1"/>
    <property type="molecule type" value="Genomic_DNA"/>
</dbReference>
<protein>
    <submittedName>
        <fullName evidence="4">Putative uridylyltransferase</fullName>
        <ecNumber evidence="4">2.7.7.-</ecNumber>
    </submittedName>
</protein>
<dbReference type="GO" id="GO:0070569">
    <property type="term" value="F:uridylyltransferase activity"/>
    <property type="evidence" value="ECO:0007669"/>
    <property type="project" value="InterPro"/>
</dbReference>
<dbReference type="PANTHER" id="PTHR11952">
    <property type="entry name" value="UDP- GLUCOSE PYROPHOSPHORYLASE"/>
    <property type="match status" value="1"/>
</dbReference>
<sequence length="472" mass="50715">MSIPSLEALRADFEEAGQGHVFRHWAELEPSQQRTLERQLRAVDLALVARHGALLQSSDAAAASNLAPPDFFPLNRSAEQEAQARQAAALGANLLAAGKIGFVLVAGGQGSRLGFDGPKGAFEIGPVTNKSLFAWHAARIQAASYRYGFDPLWFVMTSEANDDETRAFFEAQDYFGLSKQNLFFFTQDMLPALDANGRILLASKHELFLAPDGHGGTLAALSASGALEVMAEEGIEQLSYFQVDSPLTRPADPLFIGLHAEAGAQMSSKVVPKRDAHEKVGVLGLVDGKLGCIEYSDLTDDLRHARNEATGELLFNAGNIAAHMIRRDFIESLASGGALDLPWHIARKSIPSIDAAGAPTQVDGVKFETFVFDALARTRSSVVLEVERAQEFSPVKNAEGSDSPETARADLTRIGAELMAGHPDWNAADFTAIEIDPRVAETPEEFRTTAAHGRKVNGGIVFEPDQEGPVAG</sequence>
<dbReference type="RefSeq" id="WP_145198257.1">
    <property type="nucleotide sequence ID" value="NZ_CP036434.1"/>
</dbReference>
<dbReference type="EC" id="2.7.7.-" evidence="4"/>
<dbReference type="CDD" id="cd04193">
    <property type="entry name" value="UDPGlcNAc_PPase"/>
    <property type="match status" value="1"/>
</dbReference>
<gene>
    <name evidence="4" type="ORF">Poly30_28450</name>
</gene>
<organism evidence="4 5">
    <name type="scientific">Saltatorellus ferox</name>
    <dbReference type="NCBI Taxonomy" id="2528018"/>
    <lineage>
        <taxon>Bacteria</taxon>
        <taxon>Pseudomonadati</taxon>
        <taxon>Planctomycetota</taxon>
        <taxon>Planctomycetia</taxon>
        <taxon>Planctomycetia incertae sedis</taxon>
        <taxon>Saltatorellus</taxon>
    </lineage>
</organism>
<evidence type="ECO:0000313" key="5">
    <source>
        <dbReference type="Proteomes" id="UP000320390"/>
    </source>
</evidence>
<dbReference type="AlphaFoldDB" id="A0A518ETC4"/>
<dbReference type="Proteomes" id="UP000320390">
    <property type="component" value="Chromosome"/>
</dbReference>
<dbReference type="Gene3D" id="3.90.550.10">
    <property type="entry name" value="Spore Coat Polysaccharide Biosynthesis Protein SpsA, Chain A"/>
    <property type="match status" value="1"/>
</dbReference>
<comment type="similarity">
    <text evidence="1">Belongs to the UDPGP type 1 family.</text>
</comment>
<accession>A0A518ETC4</accession>
<evidence type="ECO:0000313" key="4">
    <source>
        <dbReference type="EMBL" id="QDV07322.1"/>
    </source>
</evidence>
<evidence type="ECO:0000256" key="2">
    <source>
        <dbReference type="ARBA" id="ARBA00022679"/>
    </source>
</evidence>
<evidence type="ECO:0000256" key="1">
    <source>
        <dbReference type="ARBA" id="ARBA00010401"/>
    </source>
</evidence>